<feature type="transmembrane region" description="Helical" evidence="7">
    <location>
        <begin position="227"/>
        <end position="249"/>
    </location>
</feature>
<evidence type="ECO:0000256" key="2">
    <source>
        <dbReference type="ARBA" id="ARBA00022475"/>
    </source>
</evidence>
<evidence type="ECO:0000256" key="3">
    <source>
        <dbReference type="ARBA" id="ARBA00022692"/>
    </source>
</evidence>
<feature type="region of interest" description="Disordered" evidence="6">
    <location>
        <begin position="1"/>
        <end position="26"/>
    </location>
</feature>
<dbReference type="InterPro" id="IPR017039">
    <property type="entry name" value="Virul_fac_BrkB"/>
</dbReference>
<evidence type="ECO:0000256" key="1">
    <source>
        <dbReference type="ARBA" id="ARBA00004651"/>
    </source>
</evidence>
<evidence type="ECO:0000256" key="4">
    <source>
        <dbReference type="ARBA" id="ARBA00022989"/>
    </source>
</evidence>
<evidence type="ECO:0000256" key="5">
    <source>
        <dbReference type="ARBA" id="ARBA00023136"/>
    </source>
</evidence>
<feature type="transmembrane region" description="Helical" evidence="7">
    <location>
        <begin position="290"/>
        <end position="314"/>
    </location>
</feature>
<proteinExistence type="predicted"/>
<feature type="transmembrane region" description="Helical" evidence="7">
    <location>
        <begin position="80"/>
        <end position="102"/>
    </location>
</feature>
<accession>A0ABU1MK15</accession>
<reference evidence="8 9" key="1">
    <citation type="submission" date="2023-07" db="EMBL/GenBank/DDBJ databases">
        <title>Sorghum-associated microbial communities from plants grown in Nebraska, USA.</title>
        <authorList>
            <person name="Schachtman D."/>
        </authorList>
    </citation>
    <scope>NUCLEOTIDE SEQUENCE [LARGE SCALE GENOMIC DNA]</scope>
    <source>
        <strain evidence="8 9">DS1027</strain>
    </source>
</reference>
<evidence type="ECO:0000313" key="9">
    <source>
        <dbReference type="Proteomes" id="UP001184150"/>
    </source>
</evidence>
<gene>
    <name evidence="8" type="ORF">J2792_001550</name>
</gene>
<organism evidence="8 9">
    <name type="scientific">Novosphingobium capsulatum</name>
    <dbReference type="NCBI Taxonomy" id="13688"/>
    <lineage>
        <taxon>Bacteria</taxon>
        <taxon>Pseudomonadati</taxon>
        <taxon>Pseudomonadota</taxon>
        <taxon>Alphaproteobacteria</taxon>
        <taxon>Sphingomonadales</taxon>
        <taxon>Sphingomonadaceae</taxon>
        <taxon>Novosphingobium</taxon>
    </lineage>
</organism>
<keyword evidence="2" id="KW-1003">Cell membrane</keyword>
<evidence type="ECO:0000313" key="8">
    <source>
        <dbReference type="EMBL" id="MDR6510684.1"/>
    </source>
</evidence>
<feature type="transmembrane region" description="Helical" evidence="7">
    <location>
        <begin position="182"/>
        <end position="207"/>
    </location>
</feature>
<name>A0ABU1MK15_9SPHN</name>
<dbReference type="RefSeq" id="WP_022676700.1">
    <property type="nucleotide sequence ID" value="NZ_CP140000.1"/>
</dbReference>
<dbReference type="Proteomes" id="UP001184150">
    <property type="component" value="Unassembled WGS sequence"/>
</dbReference>
<dbReference type="Pfam" id="PF03631">
    <property type="entry name" value="Virul_fac_BrkB"/>
    <property type="match status" value="1"/>
</dbReference>
<comment type="caution">
    <text evidence="8">The sequence shown here is derived from an EMBL/GenBank/DDBJ whole genome shotgun (WGS) entry which is preliminary data.</text>
</comment>
<dbReference type="PANTHER" id="PTHR30213:SF0">
    <property type="entry name" value="UPF0761 MEMBRANE PROTEIN YIHY"/>
    <property type="match status" value="1"/>
</dbReference>
<dbReference type="EMBL" id="JAVDRD010000003">
    <property type="protein sequence ID" value="MDR6510684.1"/>
    <property type="molecule type" value="Genomic_DNA"/>
</dbReference>
<dbReference type="PANTHER" id="PTHR30213">
    <property type="entry name" value="INNER MEMBRANE PROTEIN YHJD"/>
    <property type="match status" value="1"/>
</dbReference>
<keyword evidence="9" id="KW-1185">Reference proteome</keyword>
<protein>
    <submittedName>
        <fullName evidence="8">Membrane protein</fullName>
    </submittedName>
</protein>
<keyword evidence="4 7" id="KW-1133">Transmembrane helix</keyword>
<evidence type="ECO:0000256" key="7">
    <source>
        <dbReference type="SAM" id="Phobius"/>
    </source>
</evidence>
<feature type="transmembrane region" description="Helical" evidence="7">
    <location>
        <begin position="261"/>
        <end position="278"/>
    </location>
</feature>
<keyword evidence="3 7" id="KW-0812">Transmembrane</keyword>
<evidence type="ECO:0000256" key="6">
    <source>
        <dbReference type="SAM" id="MobiDB-lite"/>
    </source>
</evidence>
<keyword evidence="5 7" id="KW-0472">Membrane</keyword>
<comment type="subcellular location">
    <subcellularLocation>
        <location evidence="1">Cell membrane</location>
        <topology evidence="1">Multi-pass membrane protein</topology>
    </subcellularLocation>
</comment>
<sequence length="351" mass="38552">MNNEIDPDYADQVPGVPQGAKPLVPDLSPEARRRAALHHRLRAEFNEVRDELRPGARAYELLKRVWTGVINDGFIHAGNFAYMVLIALFPFFITGAALFSLIGETSQRTAAINTVLMALPRVVATTIEPVARAAVEARTGHLLWIGGLVGLWTVSSLVETIRDILRRAYGTQWEHAFWRYRLMSTGLIIASVVLILVSILAQVAIGAAQEVIVARLPQFGAWVDGLAAGRFLPTLVLFGALWLLFLSLTPSAYRSNRYPKWPGALFVSSWWLGVSILLPKLLASVFSYDLTYGSLAGVMIALFFFWLVGIGMVIGAELNAALAETPEEQDMLGQVDNRARAIRQAGATKPE</sequence>